<feature type="transmembrane region" description="Helical" evidence="1">
    <location>
        <begin position="161"/>
        <end position="179"/>
    </location>
</feature>
<comment type="caution">
    <text evidence="2">The sequence shown here is derived from an EMBL/GenBank/DDBJ whole genome shotgun (WGS) entry which is preliminary data.</text>
</comment>
<evidence type="ECO:0000256" key="1">
    <source>
        <dbReference type="SAM" id="Phobius"/>
    </source>
</evidence>
<sequence length="340" mass="38695">MWSDIFKEALTVTVFVFIIMMVVDFIDAFTEQKLTIFLKGGHWRQYFLAAFLGATPGCLGAFMVVSLYIHGQLSLGAVIGCMIATSGDESFVMIAKIPQTALLLTFLLFFIGLIAAWLADNLIKFLPASFNICCPEKSFHAEYVEPAFTLNSLKKNFKQLSFHRFLLILLLIFTLFLFLSGRIGPEKWNWVKITFTGLLSISLIICIFASEHYLESHIWQHLIQNHLWRIFFWTLGALMFIKIGLMYFNLENFIKQHLTWVLLLSALVGLIPESGPHLIFIFLYDQKIIPFSVLLTSSIVQDGHGMLPLFSASLKASIWTKIFNLCFGIIIGGIFYLLGY</sequence>
<feature type="transmembrane region" description="Helical" evidence="1">
    <location>
        <begin position="6"/>
        <end position="26"/>
    </location>
</feature>
<evidence type="ECO:0000313" key="2">
    <source>
        <dbReference type="EMBL" id="HDD43497.1"/>
    </source>
</evidence>
<feature type="transmembrane region" description="Helical" evidence="1">
    <location>
        <begin position="230"/>
        <end position="248"/>
    </location>
</feature>
<dbReference type="EMBL" id="DRBS01000055">
    <property type="protein sequence ID" value="HDD43497.1"/>
    <property type="molecule type" value="Genomic_DNA"/>
</dbReference>
<accession>A0A7C0Y3F1</accession>
<feature type="transmembrane region" description="Helical" evidence="1">
    <location>
        <begin position="46"/>
        <end position="69"/>
    </location>
</feature>
<keyword evidence="1" id="KW-0812">Transmembrane</keyword>
<dbReference type="Proteomes" id="UP000886289">
    <property type="component" value="Unassembled WGS sequence"/>
</dbReference>
<organism evidence="2">
    <name type="scientific">Desulfofervidus auxilii</name>
    <dbReference type="NCBI Taxonomy" id="1621989"/>
    <lineage>
        <taxon>Bacteria</taxon>
        <taxon>Pseudomonadati</taxon>
        <taxon>Thermodesulfobacteriota</taxon>
        <taxon>Candidatus Desulfofervidia</taxon>
        <taxon>Candidatus Desulfofervidales</taxon>
        <taxon>Candidatus Desulfofervidaceae</taxon>
        <taxon>Candidatus Desulfofervidus</taxon>
    </lineage>
</organism>
<dbReference type="NCBIfam" id="NF037962">
    <property type="entry name" value="arsenic_eff"/>
    <property type="match status" value="1"/>
</dbReference>
<gene>
    <name evidence="2" type="ORF">ENG63_01355</name>
</gene>
<reference evidence="2" key="1">
    <citation type="journal article" date="2020" name="mSystems">
        <title>Genome- and Community-Level Interaction Insights into Carbon Utilization and Element Cycling Functions of Hydrothermarchaeota in Hydrothermal Sediment.</title>
        <authorList>
            <person name="Zhou Z."/>
            <person name="Liu Y."/>
            <person name="Xu W."/>
            <person name="Pan J."/>
            <person name="Luo Z.H."/>
            <person name="Li M."/>
        </authorList>
    </citation>
    <scope>NUCLEOTIDE SEQUENCE [LARGE SCALE GENOMIC DNA]</scope>
    <source>
        <strain evidence="2">HyVt-233</strain>
    </source>
</reference>
<keyword evidence="1" id="KW-1133">Transmembrane helix</keyword>
<feature type="transmembrane region" description="Helical" evidence="1">
    <location>
        <begin position="322"/>
        <end position="339"/>
    </location>
</feature>
<keyword evidence="1" id="KW-0472">Membrane</keyword>
<feature type="transmembrane region" description="Helical" evidence="1">
    <location>
        <begin position="101"/>
        <end position="119"/>
    </location>
</feature>
<feature type="transmembrane region" description="Helical" evidence="1">
    <location>
        <begin position="75"/>
        <end position="94"/>
    </location>
</feature>
<dbReference type="Pfam" id="PF11449">
    <property type="entry name" value="ArsP_2"/>
    <property type="match status" value="1"/>
</dbReference>
<dbReference type="AlphaFoldDB" id="A0A7C0Y3F1"/>
<dbReference type="InterPro" id="IPR021552">
    <property type="entry name" value="ArsP_2"/>
</dbReference>
<protein>
    <submittedName>
        <fullName evidence="2">Selenocysteine protein</fullName>
    </submittedName>
</protein>
<feature type="transmembrane region" description="Helical" evidence="1">
    <location>
        <begin position="191"/>
        <end position="210"/>
    </location>
</feature>
<name>A0A7C0Y3F1_DESA2</name>
<proteinExistence type="predicted"/>
<feature type="transmembrane region" description="Helical" evidence="1">
    <location>
        <begin position="260"/>
        <end position="282"/>
    </location>
</feature>